<dbReference type="AlphaFoldDB" id="A0A212KBJ8"/>
<protein>
    <recommendedName>
        <fullName evidence="2">LarA-like N-terminal domain-containing protein</fullName>
    </recommendedName>
</protein>
<accession>A0A212KBJ8</accession>
<sequence length="434" mass="46099">MCAMQAVRKLLETIPVPPLHWVRRPLDHDGIRDVAAAVTQSLDDSGLRSRLPKGGEIAIGVGSRGLSHLPELVRATVGWFKKEGTRPFVIPCMGSHGGATAEGQAALLEHLGITGESVGCLVRSSMDVVQLGTLPRGLPVYMDALAAAADGVFIINRVKLHTSFSGRHESGIVKMITIGLGKQKGADSAHRLGFGAFAAIMPEMAGLVLGAKKNVLGALATVENAAEEVCLVETVLSERILERDAALLQYAAGRMPAFPAGAFDVLVLSRMGKEISGAGMDYNVIGRYSTPYKTGGPKIKVVGVLDLTDASEGNASGVGVSDLITRRLAEKIDRNATYANQITSTSIRSAAIPMTLDTDQDLFRCAIKSCLAEDPARVRLIWARDTLTLDRLLVSPELARELKNVPGCAVDDAPRPIVFERTGNLAAPDPWARG</sequence>
<dbReference type="Gene3D" id="3.40.50.11440">
    <property type="match status" value="1"/>
</dbReference>
<organism evidence="1">
    <name type="scientific">uncultured delta proteobacterium</name>
    <dbReference type="NCBI Taxonomy" id="34034"/>
    <lineage>
        <taxon>Bacteria</taxon>
        <taxon>Deltaproteobacteria</taxon>
        <taxon>environmental samples</taxon>
    </lineage>
</organism>
<proteinExistence type="predicted"/>
<evidence type="ECO:0000313" key="1">
    <source>
        <dbReference type="EMBL" id="SBW09007.1"/>
    </source>
</evidence>
<gene>
    <name evidence="1" type="ORF">KL86DPRO_50042</name>
</gene>
<dbReference type="EMBL" id="FLUQ01000005">
    <property type="protein sequence ID" value="SBW09007.1"/>
    <property type="molecule type" value="Genomic_DNA"/>
</dbReference>
<evidence type="ECO:0008006" key="2">
    <source>
        <dbReference type="Google" id="ProtNLM"/>
    </source>
</evidence>
<reference evidence="1" key="1">
    <citation type="submission" date="2016-04" db="EMBL/GenBank/DDBJ databases">
        <authorList>
            <person name="Evans L.H."/>
            <person name="Alamgir A."/>
            <person name="Owens N."/>
            <person name="Weber N.D."/>
            <person name="Virtaneva K."/>
            <person name="Barbian K."/>
            <person name="Babar A."/>
            <person name="Rosenke K."/>
        </authorList>
    </citation>
    <scope>NUCLEOTIDE SEQUENCE</scope>
    <source>
        <strain evidence="1">86</strain>
    </source>
</reference>
<name>A0A212KBJ8_9DELT</name>